<organism evidence="2 3">
    <name type="scientific">Uliginosibacterium silvisoli</name>
    <dbReference type="NCBI Taxonomy" id="3114758"/>
    <lineage>
        <taxon>Bacteria</taxon>
        <taxon>Pseudomonadati</taxon>
        <taxon>Pseudomonadota</taxon>
        <taxon>Betaproteobacteria</taxon>
        <taxon>Rhodocyclales</taxon>
        <taxon>Zoogloeaceae</taxon>
        <taxon>Uliginosibacterium</taxon>
    </lineage>
</organism>
<dbReference type="EMBL" id="JAYXHS010000003">
    <property type="protein sequence ID" value="MEC5387453.1"/>
    <property type="molecule type" value="Genomic_DNA"/>
</dbReference>
<reference evidence="2 3" key="1">
    <citation type="submission" date="2024-01" db="EMBL/GenBank/DDBJ databases">
        <title>Uliginosibacterium soil sp. nov.</title>
        <authorList>
            <person name="Lv Y."/>
        </authorList>
    </citation>
    <scope>NUCLEOTIDE SEQUENCE [LARGE SCALE GENOMIC DNA]</scope>
    <source>
        <strain evidence="2 3">H3</strain>
    </source>
</reference>
<name>A0ABU6K6D0_9RHOO</name>
<evidence type="ECO:0000313" key="3">
    <source>
        <dbReference type="Proteomes" id="UP001331561"/>
    </source>
</evidence>
<protein>
    <recommendedName>
        <fullName evidence="4">Cytochrome c domain-containing protein</fullName>
    </recommendedName>
</protein>
<gene>
    <name evidence="2" type="ORF">VVD49_17110</name>
</gene>
<proteinExistence type="predicted"/>
<sequence length="358" mass="40564">MMIARKLTRSALPASPARMIRTIGMTAAMALTPLLAVAQQQMAPIVDAQVREVVAQLAADCPMMDAGDKAAFDRCREKLYGESKFRQLLNPITMWGRQRDPAMALKDTKLTQFAPDVLTGMYVPLFMFDGKYKLRFDEKEKLWLATLNVRFRNRLQPGEFPYPFWHEADKWGTYENARTMLLWIDPQTTKARFAQFSRQGDTPELALADRATPPQFDGKWVWTDSNGRTQPAATLFDGVFRKDNPYKEKLSASYREFAIGLREGQCLSCHSPDNTNGMKRLVLLQSPAHAAAEIKRVLRDVETGAMPRDEFDVEKPLDAALKKTILEKGGEFSRLIDQAHDWERMASRNPGVAVNTSK</sequence>
<keyword evidence="1" id="KW-0732">Signal</keyword>
<feature type="chain" id="PRO_5045412300" description="Cytochrome c domain-containing protein" evidence="1">
    <location>
        <begin position="39"/>
        <end position="358"/>
    </location>
</feature>
<feature type="signal peptide" evidence="1">
    <location>
        <begin position="1"/>
        <end position="38"/>
    </location>
</feature>
<dbReference type="Proteomes" id="UP001331561">
    <property type="component" value="Unassembled WGS sequence"/>
</dbReference>
<comment type="caution">
    <text evidence="2">The sequence shown here is derived from an EMBL/GenBank/DDBJ whole genome shotgun (WGS) entry which is preliminary data.</text>
</comment>
<evidence type="ECO:0008006" key="4">
    <source>
        <dbReference type="Google" id="ProtNLM"/>
    </source>
</evidence>
<keyword evidence="3" id="KW-1185">Reference proteome</keyword>
<accession>A0ABU6K6D0</accession>
<evidence type="ECO:0000313" key="2">
    <source>
        <dbReference type="EMBL" id="MEC5387453.1"/>
    </source>
</evidence>
<evidence type="ECO:0000256" key="1">
    <source>
        <dbReference type="SAM" id="SignalP"/>
    </source>
</evidence>
<dbReference type="RefSeq" id="WP_327600422.1">
    <property type="nucleotide sequence ID" value="NZ_JAYXHS010000003.1"/>
</dbReference>